<sequence length="100" mass="11273">MLIYHNGGVVALDAVCYHMGGPLVKGDIEDIGGISCLRCPWHGYKINIETGERVVVTNGQVEYQAKRQRTHQVRILGDQIYVTLNLDPQELPSDRYAYKN</sequence>
<dbReference type="InterPro" id="IPR054716">
    <property type="entry name" value="Sol_Rieske_ferrdox_dom"/>
</dbReference>
<evidence type="ECO:0000259" key="6">
    <source>
        <dbReference type="PROSITE" id="PS51296"/>
    </source>
</evidence>
<keyword evidence="2" id="KW-0479">Metal-binding</keyword>
<keyword evidence="3" id="KW-0408">Iron</keyword>
<dbReference type="GO" id="GO:0046872">
    <property type="term" value="F:metal ion binding"/>
    <property type="evidence" value="ECO:0007669"/>
    <property type="project" value="UniProtKB-KW"/>
</dbReference>
<evidence type="ECO:0000256" key="4">
    <source>
        <dbReference type="ARBA" id="ARBA00023014"/>
    </source>
</evidence>
<dbReference type="InterPro" id="IPR036922">
    <property type="entry name" value="Rieske_2Fe-2S_sf"/>
</dbReference>
<dbReference type="Gene3D" id="2.102.10.10">
    <property type="entry name" value="Rieske [2Fe-2S] iron-sulphur domain"/>
    <property type="match status" value="1"/>
</dbReference>
<evidence type="ECO:0000256" key="1">
    <source>
        <dbReference type="ARBA" id="ARBA00022714"/>
    </source>
</evidence>
<dbReference type="GO" id="GO:0051537">
    <property type="term" value="F:2 iron, 2 sulfur cluster binding"/>
    <property type="evidence" value="ECO:0007669"/>
    <property type="project" value="UniProtKB-KW"/>
</dbReference>
<accession>A0A6B2LS12</accession>
<dbReference type="PANTHER" id="PTHR21496">
    <property type="entry name" value="FERREDOXIN-RELATED"/>
    <property type="match status" value="1"/>
</dbReference>
<dbReference type="CDD" id="cd03467">
    <property type="entry name" value="Rieske"/>
    <property type="match status" value="1"/>
</dbReference>
<comment type="cofactor">
    <cofactor evidence="5">
        <name>[2Fe-2S] cluster</name>
        <dbReference type="ChEBI" id="CHEBI:190135"/>
    </cofactor>
</comment>
<keyword evidence="4" id="KW-0411">Iron-sulfur</keyword>
<reference evidence="7" key="1">
    <citation type="journal article" date="2020" name="J. Eukaryot. Microbiol.">
        <title>De novo Sequencing, Assembly and Annotation of the Transcriptome for the Free-Living Testate Amoeba Arcella intermedia.</title>
        <authorList>
            <person name="Ribeiro G.M."/>
            <person name="Porfirio-Sousa A.L."/>
            <person name="Maurer-Alcala X.X."/>
            <person name="Katz L.A."/>
            <person name="Lahr D.J.G."/>
        </authorList>
    </citation>
    <scope>NUCLEOTIDE SEQUENCE</scope>
</reference>
<evidence type="ECO:0000256" key="3">
    <source>
        <dbReference type="ARBA" id="ARBA00023004"/>
    </source>
</evidence>
<dbReference type="PROSITE" id="PS51296">
    <property type="entry name" value="RIESKE"/>
    <property type="match status" value="1"/>
</dbReference>
<dbReference type="AlphaFoldDB" id="A0A6B2LS12"/>
<evidence type="ECO:0000256" key="2">
    <source>
        <dbReference type="ARBA" id="ARBA00022723"/>
    </source>
</evidence>
<proteinExistence type="predicted"/>
<dbReference type="EMBL" id="GIBP01010512">
    <property type="protein sequence ID" value="NDV39481.1"/>
    <property type="molecule type" value="Transcribed_RNA"/>
</dbReference>
<protein>
    <recommendedName>
        <fullName evidence="6">Rieske domain-containing protein</fullName>
    </recommendedName>
</protein>
<evidence type="ECO:0000256" key="5">
    <source>
        <dbReference type="ARBA" id="ARBA00034078"/>
    </source>
</evidence>
<dbReference type="InterPro" id="IPR017941">
    <property type="entry name" value="Rieske_2Fe-2S"/>
</dbReference>
<dbReference type="SUPFAM" id="SSF50022">
    <property type="entry name" value="ISP domain"/>
    <property type="match status" value="1"/>
</dbReference>
<organism evidence="7">
    <name type="scientific">Arcella intermedia</name>
    <dbReference type="NCBI Taxonomy" id="1963864"/>
    <lineage>
        <taxon>Eukaryota</taxon>
        <taxon>Amoebozoa</taxon>
        <taxon>Tubulinea</taxon>
        <taxon>Elardia</taxon>
        <taxon>Arcellinida</taxon>
        <taxon>Sphaerothecina</taxon>
        <taxon>Arcellidae</taxon>
        <taxon>Arcella</taxon>
    </lineage>
</organism>
<name>A0A6B2LS12_9EUKA</name>
<keyword evidence="1" id="KW-0001">2Fe-2S</keyword>
<evidence type="ECO:0000313" key="7">
    <source>
        <dbReference type="EMBL" id="NDV39481.1"/>
    </source>
</evidence>
<feature type="domain" description="Rieske" evidence="6">
    <location>
        <begin position="1"/>
        <end position="82"/>
    </location>
</feature>
<dbReference type="PANTHER" id="PTHR21496:SF0">
    <property type="entry name" value="RIESKE DOMAIN-CONTAINING PROTEIN"/>
    <property type="match status" value="1"/>
</dbReference>
<dbReference type="Pfam" id="PF22543">
    <property type="entry name" value="Rieske_4"/>
    <property type="match status" value="1"/>
</dbReference>